<evidence type="ECO:0000313" key="1">
    <source>
        <dbReference type="EMBL" id="KAF9448743.1"/>
    </source>
</evidence>
<comment type="caution">
    <text evidence="1">The sequence shown here is derived from an EMBL/GenBank/DDBJ whole genome shotgun (WGS) entry which is preliminary data.</text>
</comment>
<keyword evidence="2" id="KW-1185">Reference proteome</keyword>
<gene>
    <name evidence="1" type="ORF">P691DRAFT_759646</name>
</gene>
<dbReference type="Proteomes" id="UP000807342">
    <property type="component" value="Unassembled WGS sequence"/>
</dbReference>
<dbReference type="EMBL" id="MU151151">
    <property type="protein sequence ID" value="KAF9448743.1"/>
    <property type="molecule type" value="Genomic_DNA"/>
</dbReference>
<sequence>MPYLRVCNIWELDDDYGLHNTIDFMNNSSIRQVELQFDKGLEFCHDVPTPSGLWFRCGECIEVLKLTGPLMVAVELLIVWFTEPNFAPSLERLEIDATLWSAGEISGAGHRFEHLDQQLSDRAGISRGKVLHSTFYHCAAKDAGLGWGRVKEALSHHMWRSRRRGTLDFVPRMGSN</sequence>
<protein>
    <submittedName>
        <fullName evidence="1">Uncharacterized protein</fullName>
    </submittedName>
</protein>
<name>A0A9P5XCB0_9AGAR</name>
<accession>A0A9P5XCB0</accession>
<proteinExistence type="predicted"/>
<dbReference type="AlphaFoldDB" id="A0A9P5XCB0"/>
<organism evidence="1 2">
    <name type="scientific">Macrolepiota fuliginosa MF-IS2</name>
    <dbReference type="NCBI Taxonomy" id="1400762"/>
    <lineage>
        <taxon>Eukaryota</taxon>
        <taxon>Fungi</taxon>
        <taxon>Dikarya</taxon>
        <taxon>Basidiomycota</taxon>
        <taxon>Agaricomycotina</taxon>
        <taxon>Agaricomycetes</taxon>
        <taxon>Agaricomycetidae</taxon>
        <taxon>Agaricales</taxon>
        <taxon>Agaricineae</taxon>
        <taxon>Agaricaceae</taxon>
        <taxon>Macrolepiota</taxon>
    </lineage>
</organism>
<evidence type="ECO:0000313" key="2">
    <source>
        <dbReference type="Proteomes" id="UP000807342"/>
    </source>
</evidence>
<reference evidence="1" key="1">
    <citation type="submission" date="2020-11" db="EMBL/GenBank/DDBJ databases">
        <authorList>
            <consortium name="DOE Joint Genome Institute"/>
            <person name="Ahrendt S."/>
            <person name="Riley R."/>
            <person name="Andreopoulos W."/>
            <person name="Labutti K."/>
            <person name="Pangilinan J."/>
            <person name="Ruiz-Duenas F.J."/>
            <person name="Barrasa J.M."/>
            <person name="Sanchez-Garcia M."/>
            <person name="Camarero S."/>
            <person name="Miyauchi S."/>
            <person name="Serrano A."/>
            <person name="Linde D."/>
            <person name="Babiker R."/>
            <person name="Drula E."/>
            <person name="Ayuso-Fernandez I."/>
            <person name="Pacheco R."/>
            <person name="Padilla G."/>
            <person name="Ferreira P."/>
            <person name="Barriuso J."/>
            <person name="Kellner H."/>
            <person name="Castanera R."/>
            <person name="Alfaro M."/>
            <person name="Ramirez L."/>
            <person name="Pisabarro A.G."/>
            <person name="Kuo A."/>
            <person name="Tritt A."/>
            <person name="Lipzen A."/>
            <person name="He G."/>
            <person name="Yan M."/>
            <person name="Ng V."/>
            <person name="Cullen D."/>
            <person name="Martin F."/>
            <person name="Rosso M.-N."/>
            <person name="Henrissat B."/>
            <person name="Hibbett D."/>
            <person name="Martinez A.T."/>
            <person name="Grigoriev I.V."/>
        </authorList>
    </citation>
    <scope>NUCLEOTIDE SEQUENCE</scope>
    <source>
        <strain evidence="1">MF-IS2</strain>
    </source>
</reference>